<dbReference type="EMBL" id="FR824218">
    <property type="protein sequence ID" value="CCA22921.1"/>
    <property type="molecule type" value="Genomic_DNA"/>
</dbReference>
<reference evidence="1" key="2">
    <citation type="submission" date="2011-02" db="EMBL/GenBank/DDBJ databases">
        <authorList>
            <person name="MacLean D."/>
        </authorList>
    </citation>
    <scope>NUCLEOTIDE SEQUENCE</scope>
</reference>
<protein>
    <submittedName>
        <fullName evidence="1">AlNc14C173G8051 protein</fullName>
    </submittedName>
</protein>
<sequence length="52" mass="5719">MALLICVELGSMVPGNKLVERMARMGSPVEDKESFHITHFPSTSLTIFNLIG</sequence>
<name>F0WNN0_9STRA</name>
<accession>F0WNN0</accession>
<dbReference type="AlphaFoldDB" id="F0WNN0"/>
<evidence type="ECO:0000313" key="1">
    <source>
        <dbReference type="EMBL" id="CCA22921.1"/>
    </source>
</evidence>
<reference evidence="1" key="1">
    <citation type="journal article" date="2011" name="PLoS Biol.">
        <title>Gene gain and loss during evolution of obligate parasitism in the white rust pathogen of Arabidopsis thaliana.</title>
        <authorList>
            <person name="Kemen E."/>
            <person name="Gardiner A."/>
            <person name="Schultz-Larsen T."/>
            <person name="Kemen A.C."/>
            <person name="Balmuth A.L."/>
            <person name="Robert-Seilaniantz A."/>
            <person name="Bailey K."/>
            <person name="Holub E."/>
            <person name="Studholme D.J."/>
            <person name="Maclean D."/>
            <person name="Jones J.D."/>
        </authorList>
    </citation>
    <scope>NUCLEOTIDE SEQUENCE</scope>
</reference>
<dbReference type="HOGENOM" id="CLU_3091280_0_0_1"/>
<gene>
    <name evidence="1" type="primary">AlNc14C173G8051</name>
    <name evidence="1" type="ORF">ALNC14_090640</name>
</gene>
<organism evidence="1">
    <name type="scientific">Albugo laibachii Nc14</name>
    <dbReference type="NCBI Taxonomy" id="890382"/>
    <lineage>
        <taxon>Eukaryota</taxon>
        <taxon>Sar</taxon>
        <taxon>Stramenopiles</taxon>
        <taxon>Oomycota</taxon>
        <taxon>Peronosporomycetes</taxon>
        <taxon>Albuginales</taxon>
        <taxon>Albuginaceae</taxon>
        <taxon>Albugo</taxon>
    </lineage>
</organism>
<proteinExistence type="predicted"/>